<dbReference type="GO" id="GO:0047274">
    <property type="term" value="F:galactinol-sucrose galactosyltransferase activity"/>
    <property type="evidence" value="ECO:0007669"/>
    <property type="project" value="UniProtKB-EC"/>
</dbReference>
<feature type="region of interest" description="Disordered" evidence="5">
    <location>
        <begin position="1097"/>
        <end position="1117"/>
    </location>
</feature>
<feature type="region of interest" description="Disordered" evidence="5">
    <location>
        <begin position="369"/>
        <end position="390"/>
    </location>
</feature>
<dbReference type="PANTHER" id="PTHR31268">
    <property type="match status" value="1"/>
</dbReference>
<dbReference type="InterPro" id="IPR008811">
    <property type="entry name" value="Glycosyl_hydrolases_36"/>
</dbReference>
<evidence type="ECO:0000256" key="3">
    <source>
        <dbReference type="ARBA" id="ARBA00023277"/>
    </source>
</evidence>
<evidence type="ECO:0000256" key="4">
    <source>
        <dbReference type="ARBA" id="ARBA00049426"/>
    </source>
</evidence>
<dbReference type="PANTHER" id="PTHR31268:SF32">
    <property type="entry name" value="GALACTINOL--SUCROSE GALACTOSYLTRANSFERASE 2-RELATED"/>
    <property type="match status" value="1"/>
</dbReference>
<dbReference type="Pfam" id="PF05691">
    <property type="entry name" value="Raffinose_syn"/>
    <property type="match status" value="1"/>
</dbReference>
<comment type="catalytic activity">
    <reaction evidence="1">
        <text>Hydrolysis of terminal, non-reducing alpha-D-galactose residues in alpha-D-galactosides, including galactose oligosaccharides, galactomannans and galactolipids.</text>
        <dbReference type="EC" id="3.2.1.22"/>
    </reaction>
</comment>
<dbReference type="InterPro" id="IPR013785">
    <property type="entry name" value="Aldolase_TIM"/>
</dbReference>
<sequence length="1221" mass="132595">MRSAPIFQPALGSFRSVSLDQVCGDGLNFAAQYPVDEYVASLANGAARLELWTNLPVSQNSSESTSRPVAWNAYPLLPVRAALDRATGYSFAARVQCLPAASEGVFNFTYRIVHLDGQIDWLGSPSTDGRIRLPSSDTFPPAIRQLVLPHRGTRLELSAFQEHDHSVELATLTPGRSASATSLSFDIDASDVQSGLVIERTKSTWCTSRRFQSLHEVSPDFAAGLLVLELNKAAAGEVLVLMPVFDDTVLPPRFVRSSSSNNKATFQIEVASPHVQVKVALALGASTQLESTIKACRSHAARLLRTCGYEPLGLPWSAAKALDVEAPLAASIDVVSADTKIYSEPECVDISFYSDSTAVEGTITTQGMEDSQLLSTDDTQSISDSDDASTIHEDRTILADSPPGSGQPKAGLGFCTWEAMQNHERRPYLSEVVAALEAAEKRTGPGFITSLLIDDGWQDVLHAQDHRGRLSSFDMDPTMLDVGDAVHPQDGSQPVLVSYVGYIRDRFPSIRSVGCWMTLAGYWDGINPDGSIASSLSSPLRSMCIQDPYRHADRKWWVPATELDMHLFWDKAFHSLRSSGIDYVKIDAQAEWEWAQAPTEPLTKGSNAIMPGGGKLGKAMFEAMEGAAARYFGSGGVIHSMAFTPALTNTARTLHGQGMTIRCTDDFFPNIPDAHRHHLAHNVYNALLLPEHVCDADMLAHCHIEAASRQDFTGYHASFRAFTDAKLWVSDRADAPTSASMRALAAPAKLSCQSERVRVQEKGHLLSNAAFEDLIGDGAGPALKLGVWHETTKSATLGLWNLRGAGASTFDALNVGQLLQMPEQRVAVRSFRSGKIWLLSGQFSEENSGLLGTTLEAGSWEVLTVAPVQMVPSTGVGVAMLGSKMHFMTPEGISLVTISASSSMDDGLKKRRSSVSRRPSHQRRHSTRSVSTCDDSASETSLIAQSATDRLVPEVPSDSRAVLLSLAVINGFFALMQGAVTGATGSPRAVAGRPRPKIKRGRVDVVDTMLGLIDQLQTLVVFGVLILASWTFILPTERKGGAAKSWLPWRNSQGSDQRVDDNELKRVRLSPHDAVTTLKRCLTSRTMAPLREMPVAITEPKLTPASPRPPSSRRTSRQSSSDVVFSCLVDAATTIGFLVLCEGKDKIKECTIDRIRYDCTATPWISISPVDLEEGSESWSDKHSAWRVDVDMEAWTEHQDVTYVQTIAAPVRVALRIAATV</sequence>
<evidence type="ECO:0000313" key="7">
    <source>
        <dbReference type="Proteomes" id="UP000325008"/>
    </source>
</evidence>
<gene>
    <name evidence="6" type="ORF">PSANT_00520</name>
</gene>
<evidence type="ECO:0000256" key="2">
    <source>
        <dbReference type="ARBA" id="ARBA00007240"/>
    </source>
</evidence>
<evidence type="ECO:0000256" key="5">
    <source>
        <dbReference type="SAM" id="MobiDB-lite"/>
    </source>
</evidence>
<dbReference type="AlphaFoldDB" id="A0A5C3FFA8"/>
<comment type="caution">
    <text evidence="6">The sequence shown here is derived from an EMBL/GenBank/DDBJ whole genome shotgun (WGS) entry which is preliminary data.</text>
</comment>
<keyword evidence="3" id="KW-0119">Carbohydrate metabolism</keyword>
<name>A0A5C3FFA8_PSEA2</name>
<feature type="region of interest" description="Disordered" evidence="5">
    <location>
        <begin position="904"/>
        <end position="937"/>
    </location>
</feature>
<evidence type="ECO:0008006" key="8">
    <source>
        <dbReference type="Google" id="ProtNLM"/>
    </source>
</evidence>
<protein>
    <recommendedName>
        <fullName evidence="8">Alpha-galactosidase</fullName>
    </recommendedName>
</protein>
<dbReference type="EMBL" id="OOIQ01000001">
    <property type="protein sequence ID" value="SPO42836.1"/>
    <property type="molecule type" value="Genomic_DNA"/>
</dbReference>
<dbReference type="GO" id="GO:0004557">
    <property type="term" value="F:alpha-galactosidase activity"/>
    <property type="evidence" value="ECO:0007669"/>
    <property type="project" value="UniProtKB-EC"/>
</dbReference>
<dbReference type="Proteomes" id="UP000325008">
    <property type="component" value="Unassembled WGS sequence"/>
</dbReference>
<evidence type="ECO:0000256" key="1">
    <source>
        <dbReference type="ARBA" id="ARBA00001255"/>
    </source>
</evidence>
<dbReference type="InterPro" id="IPR017853">
    <property type="entry name" value="GH"/>
</dbReference>
<organism evidence="6 7">
    <name type="scientific">Pseudozyma antarctica</name>
    <name type="common">Yeast</name>
    <name type="synonym">Candida antarctica</name>
    <dbReference type="NCBI Taxonomy" id="84753"/>
    <lineage>
        <taxon>Eukaryota</taxon>
        <taxon>Fungi</taxon>
        <taxon>Dikarya</taxon>
        <taxon>Basidiomycota</taxon>
        <taxon>Ustilaginomycotina</taxon>
        <taxon>Ustilaginomycetes</taxon>
        <taxon>Ustilaginales</taxon>
        <taxon>Ustilaginaceae</taxon>
        <taxon>Moesziomyces</taxon>
    </lineage>
</organism>
<proteinExistence type="inferred from homology"/>
<comment type="catalytic activity">
    <reaction evidence="4">
        <text>alpha-D-galactosyl-(1-&gt;3)-1D-myo-inositol + sucrose = raffinose + myo-inositol</text>
        <dbReference type="Rhea" id="RHEA:20161"/>
        <dbReference type="ChEBI" id="CHEBI:16634"/>
        <dbReference type="ChEBI" id="CHEBI:17268"/>
        <dbReference type="ChEBI" id="CHEBI:17505"/>
        <dbReference type="ChEBI" id="CHEBI:17992"/>
        <dbReference type="EC" id="2.4.1.82"/>
    </reaction>
</comment>
<keyword evidence="7" id="KW-1185">Reference proteome</keyword>
<accession>A0A5C3FFA8</accession>
<reference evidence="6" key="1">
    <citation type="submission" date="2018-03" db="EMBL/GenBank/DDBJ databases">
        <authorList>
            <person name="Guldener U."/>
        </authorList>
    </citation>
    <scope>NUCLEOTIDE SEQUENCE [LARGE SCALE GENOMIC DNA]</scope>
    <source>
        <strain evidence="6">ATCC34888</strain>
    </source>
</reference>
<evidence type="ECO:0000313" key="6">
    <source>
        <dbReference type="EMBL" id="SPO42836.1"/>
    </source>
</evidence>
<dbReference type="OrthoDB" id="4664297at2759"/>
<feature type="compositionally biased region" description="Basic residues" evidence="5">
    <location>
        <begin position="909"/>
        <end position="927"/>
    </location>
</feature>
<dbReference type="Gene3D" id="3.20.20.70">
    <property type="entry name" value="Aldolase class I"/>
    <property type="match status" value="1"/>
</dbReference>
<dbReference type="SUPFAM" id="SSF51445">
    <property type="entry name" value="(Trans)glycosidases"/>
    <property type="match status" value="1"/>
</dbReference>
<comment type="similarity">
    <text evidence="2">Belongs to the glycosyl hydrolases 36 family.</text>
</comment>